<comment type="caution">
    <text evidence="1">The sequence shown here is derived from an EMBL/GenBank/DDBJ whole genome shotgun (WGS) entry which is preliminary data.</text>
</comment>
<dbReference type="Proteomes" id="UP000593579">
    <property type="component" value="Unassembled WGS sequence"/>
</dbReference>
<dbReference type="AlphaFoldDB" id="A0A7J9D5I7"/>
<sequence length="23" mass="2518">MHIGSLVNEIHNAAVQIVQLSDE</sequence>
<dbReference type="EMBL" id="JABEZY010272633">
    <property type="protein sequence ID" value="MBA0755931.1"/>
    <property type="molecule type" value="Genomic_DNA"/>
</dbReference>
<evidence type="ECO:0000313" key="1">
    <source>
        <dbReference type="EMBL" id="MBA0755931.1"/>
    </source>
</evidence>
<reference evidence="1 2" key="1">
    <citation type="journal article" date="2019" name="Genome Biol. Evol.">
        <title>Insights into the evolution of the New World diploid cottons (Gossypium, subgenus Houzingenia) based on genome sequencing.</title>
        <authorList>
            <person name="Grover C.E."/>
            <person name="Arick M.A. 2nd"/>
            <person name="Thrash A."/>
            <person name="Conover J.L."/>
            <person name="Sanders W.S."/>
            <person name="Peterson D.G."/>
            <person name="Frelichowski J.E."/>
            <person name="Scheffler J.A."/>
            <person name="Scheffler B.E."/>
            <person name="Wendel J.F."/>
        </authorList>
    </citation>
    <scope>NUCLEOTIDE SEQUENCE [LARGE SCALE GENOMIC DNA]</scope>
    <source>
        <strain evidence="1">5</strain>
        <tissue evidence="1">Leaf</tissue>
    </source>
</reference>
<proteinExistence type="predicted"/>
<name>A0A7J9D5I7_GOSGO</name>
<keyword evidence="2" id="KW-1185">Reference proteome</keyword>
<protein>
    <submittedName>
        <fullName evidence="1">Uncharacterized protein</fullName>
    </submittedName>
</protein>
<evidence type="ECO:0000313" key="2">
    <source>
        <dbReference type="Proteomes" id="UP000593579"/>
    </source>
</evidence>
<gene>
    <name evidence="1" type="ORF">Gogos_020386</name>
</gene>
<feature type="non-terminal residue" evidence="1">
    <location>
        <position position="23"/>
    </location>
</feature>
<organism evidence="1 2">
    <name type="scientific">Gossypium gossypioides</name>
    <name type="common">Mexican cotton</name>
    <name type="synonym">Selera gossypioides</name>
    <dbReference type="NCBI Taxonomy" id="34282"/>
    <lineage>
        <taxon>Eukaryota</taxon>
        <taxon>Viridiplantae</taxon>
        <taxon>Streptophyta</taxon>
        <taxon>Embryophyta</taxon>
        <taxon>Tracheophyta</taxon>
        <taxon>Spermatophyta</taxon>
        <taxon>Magnoliopsida</taxon>
        <taxon>eudicotyledons</taxon>
        <taxon>Gunneridae</taxon>
        <taxon>Pentapetalae</taxon>
        <taxon>rosids</taxon>
        <taxon>malvids</taxon>
        <taxon>Malvales</taxon>
        <taxon>Malvaceae</taxon>
        <taxon>Malvoideae</taxon>
        <taxon>Gossypium</taxon>
    </lineage>
</organism>
<accession>A0A7J9D5I7</accession>